<name>A0A6J6EQK1_9ZZZZ</name>
<keyword evidence="2 6" id="KW-0812">Transmembrane</keyword>
<dbReference type="GO" id="GO:0005576">
    <property type="term" value="C:extracellular region"/>
    <property type="evidence" value="ECO:0007669"/>
    <property type="project" value="TreeGrafter"/>
</dbReference>
<dbReference type="PANTHER" id="PTHR39344">
    <property type="entry name" value="UPF0182 PROTEIN SLL1060"/>
    <property type="match status" value="1"/>
</dbReference>
<reference evidence="7" key="1">
    <citation type="submission" date="2020-05" db="EMBL/GenBank/DDBJ databases">
        <authorList>
            <person name="Chiriac C."/>
            <person name="Salcher M."/>
            <person name="Ghai R."/>
            <person name="Kavagutti S V."/>
        </authorList>
    </citation>
    <scope>NUCLEOTIDE SEQUENCE</scope>
</reference>
<feature type="transmembrane region" description="Helical" evidence="6">
    <location>
        <begin position="205"/>
        <end position="227"/>
    </location>
</feature>
<evidence type="ECO:0000256" key="1">
    <source>
        <dbReference type="ARBA" id="ARBA00022475"/>
    </source>
</evidence>
<feature type="transmembrane region" description="Helical" evidence="6">
    <location>
        <begin position="50"/>
        <end position="77"/>
    </location>
</feature>
<keyword evidence="1" id="KW-1003">Cell membrane</keyword>
<evidence type="ECO:0000256" key="5">
    <source>
        <dbReference type="SAM" id="MobiDB-lite"/>
    </source>
</evidence>
<dbReference type="EMBL" id="CAEZTV010000044">
    <property type="protein sequence ID" value="CAB4578800.1"/>
    <property type="molecule type" value="Genomic_DNA"/>
</dbReference>
<dbReference type="PANTHER" id="PTHR39344:SF1">
    <property type="entry name" value="UPF0182 PROTEIN SLL1060"/>
    <property type="match status" value="1"/>
</dbReference>
<evidence type="ECO:0000256" key="4">
    <source>
        <dbReference type="ARBA" id="ARBA00023136"/>
    </source>
</evidence>
<keyword evidence="4 6" id="KW-0472">Membrane</keyword>
<evidence type="ECO:0000256" key="6">
    <source>
        <dbReference type="SAM" id="Phobius"/>
    </source>
</evidence>
<dbReference type="Pfam" id="PF03699">
    <property type="entry name" value="UPF0182"/>
    <property type="match status" value="1"/>
</dbReference>
<dbReference type="AlphaFoldDB" id="A0A6J6EQK1"/>
<proteinExistence type="inferred from homology"/>
<evidence type="ECO:0000256" key="2">
    <source>
        <dbReference type="ARBA" id="ARBA00022692"/>
    </source>
</evidence>
<gene>
    <name evidence="7" type="ORF">UFOPK1747_00413</name>
</gene>
<accession>A0A6J6EQK1</accession>
<dbReference type="HAMAP" id="MF_01600">
    <property type="entry name" value="UPF0182"/>
    <property type="match status" value="1"/>
</dbReference>
<feature type="transmembrane region" description="Helical" evidence="6">
    <location>
        <begin position="148"/>
        <end position="169"/>
    </location>
</feature>
<sequence length="985" mass="106865">MSTTGSGGNSPFGNSPFGNNFGGGFGNNFGGGANPFSNFGRRNPEGPRKVSPLAITLGVLFILALGLLSLSGFYAELLWFRSVDFVSVWQTTLFTKAYLFVGFGFLTALIVTANIYIAFRKRPIYVPLNVEADNLERYRAQLEPIRKLVIVGVFASLFYFAGSSGSRLWQEWLLFRNATPFGVTDPQFNKDVSFFAFELPMWQSLIGWAISTIILTILAAAGVHYLYGGIRPQVKEERTTVAARVQLSVLLGFLVLLKAVAYWYDRFALTLQEGRLITGLTYSDVNALLPAKSILSAIAVVCALLFFANIIRKSWLLPTAGVALMVIASVLIAGIYPAAIQQFQVKPSESSKEAPYIQKNIDATRAAFGLDKVEMVDYRATVATSAGQLADDAATISNIRLMDPNILSATFRQLQQIKPYYSFADTLDVDRYIINGQERDVVVAVRELNIEGNPSRNWINDHLVYTHGFGMVAAFGNARDADGKPSFVIGDIPPTNGLGEFEPRIYFGENVPNYSIVGAAAGGAPAELDYPDDASANGQKNYTYTGKGGVPMGSLFTRLLFAIKYQEQRIVLSNLVNSNSKILFDRNPRDRIAKVAPWLTLDGDPYPAIVDGKILWIVDGYTTSNGYPNSRKINLANTADALTSRSTAIASLDNRSINYIRNSVKATVDAYDGTISLYQWDEKDPVLATWSKAFPGTVKPKSEISAQLLAHIRYPEDMFRVQRDILSAYHVTTADAFYGGQDFWRVPRDPSTFGANAGNQPPVYLTMQIPGQDKPTFSLSTPFVPRGGRENLSALAIVNSDNGPDYGKITVLQLPRSANVAGPSQIASNFEAKPEVATTLSLLRQGGSDVVLANLLTLPVGNGLLYVQPVYVRATANAVAYPLLQKVLVAFGDQIGFDDTLKGALDQVFGGNSGTTVGNNLPAPGGSDGTGNTGSSQEIRSAIASLQSAYKDFIDAQKRLDGAATDRARARLEAAIAALISAQNR</sequence>
<keyword evidence="3 6" id="KW-1133">Transmembrane helix</keyword>
<feature type="transmembrane region" description="Helical" evidence="6">
    <location>
        <begin position="287"/>
        <end position="308"/>
    </location>
</feature>
<evidence type="ECO:0000313" key="7">
    <source>
        <dbReference type="EMBL" id="CAB4578800.1"/>
    </source>
</evidence>
<organism evidence="7">
    <name type="scientific">freshwater metagenome</name>
    <dbReference type="NCBI Taxonomy" id="449393"/>
    <lineage>
        <taxon>unclassified sequences</taxon>
        <taxon>metagenomes</taxon>
        <taxon>ecological metagenomes</taxon>
    </lineage>
</organism>
<dbReference type="InterPro" id="IPR005372">
    <property type="entry name" value="UPF0182"/>
</dbReference>
<feature type="transmembrane region" description="Helical" evidence="6">
    <location>
        <begin position="97"/>
        <end position="119"/>
    </location>
</feature>
<evidence type="ECO:0000256" key="3">
    <source>
        <dbReference type="ARBA" id="ARBA00022989"/>
    </source>
</evidence>
<feature type="transmembrane region" description="Helical" evidence="6">
    <location>
        <begin position="315"/>
        <end position="336"/>
    </location>
</feature>
<dbReference type="GO" id="GO:0016020">
    <property type="term" value="C:membrane"/>
    <property type="evidence" value="ECO:0007669"/>
    <property type="project" value="InterPro"/>
</dbReference>
<feature type="region of interest" description="Disordered" evidence="5">
    <location>
        <begin position="916"/>
        <end position="936"/>
    </location>
</feature>
<feature type="transmembrane region" description="Helical" evidence="6">
    <location>
        <begin position="247"/>
        <end position="264"/>
    </location>
</feature>
<protein>
    <submittedName>
        <fullName evidence="7">Unannotated protein</fullName>
    </submittedName>
</protein>